<organism evidence="9 11">
    <name type="scientific">Devosia limi DSM 17137</name>
    <dbReference type="NCBI Taxonomy" id="1121477"/>
    <lineage>
        <taxon>Bacteria</taxon>
        <taxon>Pseudomonadati</taxon>
        <taxon>Pseudomonadota</taxon>
        <taxon>Alphaproteobacteria</taxon>
        <taxon>Hyphomicrobiales</taxon>
        <taxon>Devosiaceae</taxon>
        <taxon>Devosia</taxon>
    </lineage>
</organism>
<dbReference type="GO" id="GO:0006302">
    <property type="term" value="P:double-strand break repair"/>
    <property type="evidence" value="ECO:0007669"/>
    <property type="project" value="TreeGrafter"/>
</dbReference>
<evidence type="ECO:0000256" key="3">
    <source>
        <dbReference type="ARBA" id="ARBA00022763"/>
    </source>
</evidence>
<sequence length="236" mass="25624">MEWTGEGLLIGVRRHGEGGVIAEAMVAGRGRCLGLVRGGRSPRLGAILQPGNTIQLVWRARLEDHLGVFTVELLTARAANLIVDRTKLYASQLLCDLLRLLPERDPHDRILGMALNILDQPIDGAAIARFELAILDELGVGLDLTSCAATGVTTDLTHVSPKSGRAVSRAAAQPYLDRLLPLATCLTQRGNASPDDLAKAFRLTGHFLDLHIWHPRQIPPPSTRAALIEILSRDEH</sequence>
<keyword evidence="4 7" id="KW-0233">DNA recombination</keyword>
<dbReference type="HAMAP" id="MF_00201">
    <property type="entry name" value="RecO"/>
    <property type="match status" value="1"/>
</dbReference>
<accession>A0A0F5LVQ7</accession>
<protein>
    <recommendedName>
        <fullName evidence="2 7">DNA repair protein RecO</fullName>
    </recommendedName>
    <alternativeName>
        <fullName evidence="6 7">Recombination protein O</fullName>
    </alternativeName>
</protein>
<evidence type="ECO:0000256" key="7">
    <source>
        <dbReference type="HAMAP-Rule" id="MF_00201"/>
    </source>
</evidence>
<keyword evidence="5 7" id="KW-0234">DNA repair</keyword>
<dbReference type="Gene3D" id="2.40.50.140">
    <property type="entry name" value="Nucleic acid-binding proteins"/>
    <property type="match status" value="1"/>
</dbReference>
<gene>
    <name evidence="7" type="primary">recO</name>
    <name evidence="10" type="ORF">SAMN02745223_00003</name>
    <name evidence="9" type="ORF">VW29_05350</name>
</gene>
<dbReference type="SUPFAM" id="SSF50249">
    <property type="entry name" value="Nucleic acid-binding proteins"/>
    <property type="match status" value="1"/>
</dbReference>
<dbReference type="PATRIC" id="fig|1121477.3.peg.2155"/>
<proteinExistence type="inferred from homology"/>
<dbReference type="STRING" id="1121477.SAMN02745223_00003"/>
<dbReference type="EMBL" id="LAJF01000045">
    <property type="protein sequence ID" value="KKB85727.1"/>
    <property type="molecule type" value="Genomic_DNA"/>
</dbReference>
<name>A0A0F5LVQ7_9HYPH</name>
<evidence type="ECO:0000256" key="5">
    <source>
        <dbReference type="ARBA" id="ARBA00023204"/>
    </source>
</evidence>
<evidence type="ECO:0000256" key="6">
    <source>
        <dbReference type="ARBA" id="ARBA00033409"/>
    </source>
</evidence>
<dbReference type="GO" id="GO:0006310">
    <property type="term" value="P:DNA recombination"/>
    <property type="evidence" value="ECO:0007669"/>
    <property type="project" value="UniProtKB-UniRule"/>
</dbReference>
<dbReference type="Proteomes" id="UP000033608">
    <property type="component" value="Unassembled WGS sequence"/>
</dbReference>
<evidence type="ECO:0000313" key="12">
    <source>
        <dbReference type="Proteomes" id="UP000184533"/>
    </source>
</evidence>
<evidence type="ECO:0000259" key="8">
    <source>
        <dbReference type="Pfam" id="PF11967"/>
    </source>
</evidence>
<reference evidence="10 12" key="2">
    <citation type="submission" date="2016-11" db="EMBL/GenBank/DDBJ databases">
        <authorList>
            <person name="Jaros S."/>
            <person name="Januszkiewicz K."/>
            <person name="Wedrychowicz H."/>
        </authorList>
    </citation>
    <scope>NUCLEOTIDE SEQUENCE [LARGE SCALE GENOMIC DNA]</scope>
    <source>
        <strain evidence="10 12">DSM 17137</strain>
    </source>
</reference>
<evidence type="ECO:0000313" key="11">
    <source>
        <dbReference type="Proteomes" id="UP000033608"/>
    </source>
</evidence>
<dbReference type="InterPro" id="IPR003717">
    <property type="entry name" value="RecO"/>
</dbReference>
<dbReference type="InterPro" id="IPR042242">
    <property type="entry name" value="RecO_C"/>
</dbReference>
<dbReference type="Pfam" id="PF02565">
    <property type="entry name" value="RecO_C"/>
    <property type="match status" value="1"/>
</dbReference>
<dbReference type="RefSeq" id="WP_046134280.1">
    <property type="nucleotide sequence ID" value="NZ_FQVC01000001.1"/>
</dbReference>
<comment type="similarity">
    <text evidence="1 7">Belongs to the RecO family.</text>
</comment>
<dbReference type="PANTHER" id="PTHR33991">
    <property type="entry name" value="DNA REPAIR PROTEIN RECO"/>
    <property type="match status" value="1"/>
</dbReference>
<evidence type="ECO:0000256" key="4">
    <source>
        <dbReference type="ARBA" id="ARBA00023172"/>
    </source>
</evidence>
<evidence type="ECO:0000256" key="1">
    <source>
        <dbReference type="ARBA" id="ARBA00007452"/>
    </source>
</evidence>
<dbReference type="OrthoDB" id="9804792at2"/>
<dbReference type="Pfam" id="PF11967">
    <property type="entry name" value="RecO_N"/>
    <property type="match status" value="1"/>
</dbReference>
<evidence type="ECO:0000313" key="9">
    <source>
        <dbReference type="EMBL" id="KKB85727.1"/>
    </source>
</evidence>
<comment type="function">
    <text evidence="7">Involved in DNA repair and RecF pathway recombination.</text>
</comment>
<feature type="domain" description="DNA replication/recombination mediator RecO N-terminal" evidence="8">
    <location>
        <begin position="1"/>
        <end position="73"/>
    </location>
</feature>
<dbReference type="InterPro" id="IPR037278">
    <property type="entry name" value="ARFGAP/RecO"/>
</dbReference>
<dbReference type="InterPro" id="IPR022572">
    <property type="entry name" value="DNA_rep/recomb_RecO_N"/>
</dbReference>
<evidence type="ECO:0000256" key="2">
    <source>
        <dbReference type="ARBA" id="ARBA00021310"/>
    </source>
</evidence>
<reference evidence="9 11" key="1">
    <citation type="submission" date="2015-03" db="EMBL/GenBank/DDBJ databases">
        <authorList>
            <person name="Hassan Y.I."/>
            <person name="Lepp D."/>
            <person name="Zhou T."/>
        </authorList>
    </citation>
    <scope>NUCLEOTIDE SEQUENCE [LARGE SCALE GENOMIC DNA]</scope>
    <source>
        <strain evidence="9 11">DSM 17137</strain>
    </source>
</reference>
<keyword evidence="11" id="KW-1185">Reference proteome</keyword>
<dbReference type="PANTHER" id="PTHR33991:SF1">
    <property type="entry name" value="DNA REPAIR PROTEIN RECO"/>
    <property type="match status" value="1"/>
</dbReference>
<evidence type="ECO:0000313" key="10">
    <source>
        <dbReference type="EMBL" id="SHE30312.1"/>
    </source>
</evidence>
<dbReference type="EMBL" id="FQVC01000001">
    <property type="protein sequence ID" value="SHE30312.1"/>
    <property type="molecule type" value="Genomic_DNA"/>
</dbReference>
<dbReference type="Gene3D" id="1.20.1440.120">
    <property type="entry name" value="Recombination protein O, C-terminal domain"/>
    <property type="match status" value="1"/>
</dbReference>
<dbReference type="InterPro" id="IPR012340">
    <property type="entry name" value="NA-bd_OB-fold"/>
</dbReference>
<keyword evidence="3 7" id="KW-0227">DNA damage</keyword>
<dbReference type="SUPFAM" id="SSF57863">
    <property type="entry name" value="ArfGap/RecO-like zinc finger"/>
    <property type="match status" value="1"/>
</dbReference>
<dbReference type="GO" id="GO:0043590">
    <property type="term" value="C:bacterial nucleoid"/>
    <property type="evidence" value="ECO:0007669"/>
    <property type="project" value="TreeGrafter"/>
</dbReference>
<dbReference type="AlphaFoldDB" id="A0A0F5LVQ7"/>
<dbReference type="NCBIfam" id="TIGR00613">
    <property type="entry name" value="reco"/>
    <property type="match status" value="1"/>
</dbReference>
<dbReference type="Proteomes" id="UP000184533">
    <property type="component" value="Unassembled WGS sequence"/>
</dbReference>